<dbReference type="SUPFAM" id="SSF53474">
    <property type="entry name" value="alpha/beta-Hydrolases"/>
    <property type="match status" value="1"/>
</dbReference>
<dbReference type="AlphaFoldDB" id="F1YTV6"/>
<organism evidence="2 3">
    <name type="scientific">Acetobacter pomorum DM001</name>
    <dbReference type="NCBI Taxonomy" id="945681"/>
    <lineage>
        <taxon>Bacteria</taxon>
        <taxon>Pseudomonadati</taxon>
        <taxon>Pseudomonadota</taxon>
        <taxon>Alphaproteobacteria</taxon>
        <taxon>Acetobacterales</taxon>
        <taxon>Acetobacteraceae</taxon>
        <taxon>Acetobacter</taxon>
    </lineage>
</organism>
<accession>F1YTV6</accession>
<dbReference type="Gene3D" id="3.40.50.1820">
    <property type="entry name" value="alpha/beta hydrolase"/>
    <property type="match status" value="1"/>
</dbReference>
<dbReference type="InterPro" id="IPR029058">
    <property type="entry name" value="AB_hydrolase_fold"/>
</dbReference>
<evidence type="ECO:0000313" key="3">
    <source>
        <dbReference type="Proteomes" id="UP000018454"/>
    </source>
</evidence>
<dbReference type="PANTHER" id="PTHR46331">
    <property type="entry name" value="VALACYCLOVIR HYDROLASE"/>
    <property type="match status" value="1"/>
</dbReference>
<dbReference type="EMBL" id="AEUP01000026">
    <property type="protein sequence ID" value="EGE47821.1"/>
    <property type="molecule type" value="Genomic_DNA"/>
</dbReference>
<evidence type="ECO:0000313" key="2">
    <source>
        <dbReference type="EMBL" id="EGE47821.1"/>
    </source>
</evidence>
<name>F1YTV6_9PROT</name>
<reference evidence="2 3" key="1">
    <citation type="journal article" date="2011" name="Science">
        <title>Drosophila microbiome modulates host developmental and metabolic homeostasis via insulin signaling.</title>
        <authorList>
            <person name="Shin S.C."/>
            <person name="Kim S.H."/>
            <person name="You H."/>
            <person name="Kim B."/>
            <person name="Kim A.C."/>
            <person name="Lee K.A."/>
            <person name="Yoon J.H."/>
            <person name="Ryu J.H."/>
            <person name="Lee W.J."/>
        </authorList>
    </citation>
    <scope>NUCLEOTIDE SEQUENCE [LARGE SCALE GENOMIC DNA]</scope>
    <source>
        <strain evidence="2 3">DM001</strain>
    </source>
</reference>
<comment type="caution">
    <text evidence="2">The sequence shown here is derived from an EMBL/GenBank/DDBJ whole genome shotgun (WGS) entry which is preliminary data.</text>
</comment>
<proteinExistence type="predicted"/>
<keyword evidence="2" id="KW-0378">Hydrolase</keyword>
<gene>
    <name evidence="2" type="ORF">APO_1456</name>
</gene>
<dbReference type="PANTHER" id="PTHR46331:SF2">
    <property type="entry name" value="VALACYCLOVIR HYDROLASE"/>
    <property type="match status" value="1"/>
</dbReference>
<dbReference type="Proteomes" id="UP000018454">
    <property type="component" value="Unassembled WGS sequence"/>
</dbReference>
<dbReference type="GO" id="GO:0017171">
    <property type="term" value="F:serine hydrolase activity"/>
    <property type="evidence" value="ECO:0007669"/>
    <property type="project" value="TreeGrafter"/>
</dbReference>
<feature type="domain" description="AB hydrolase-1" evidence="1">
    <location>
        <begin position="143"/>
        <end position="343"/>
    </location>
</feature>
<sequence length="354" mass="38698">MVWHEYVMRWVCVMAQKRNGKTSKMPKLFECAMDETAQKTRVNRRALMQFTLGGMASVFFTHKAFAQAPSLAFASSSVDKMPPINGVYDWGALPPTPLALEAESGGLPVDTGMVPAQGKAQLYYASAGEGVPVMLLHDGLANSNYMGALARALLRARCRVIVMDMRGHGRSTMGALPLGYDLLADDVLTVMAFLHLRRVALVGWGDGAVQALDVGMRHPSSVSRIFAFAPWSTPDGLLARAGDIPAYKSFMERTRQEYRQLSSTPHRFGDLESTVQTMRSRQPNWTDADLMRITAPLWVAAADHDGIVGRVQAEHMAATVEGAGLLVLPNTSHFAFLQNPQLFTLAVESFLGGR</sequence>
<dbReference type="InterPro" id="IPR000073">
    <property type="entry name" value="AB_hydrolase_1"/>
</dbReference>
<evidence type="ECO:0000259" key="1">
    <source>
        <dbReference type="Pfam" id="PF12697"/>
    </source>
</evidence>
<protein>
    <submittedName>
        <fullName evidence="2">Alpha/Beta Hydrolase Fold Protein</fullName>
    </submittedName>
</protein>
<dbReference type="Pfam" id="PF12697">
    <property type="entry name" value="Abhydrolase_6"/>
    <property type="match status" value="1"/>
</dbReference>